<gene>
    <name evidence="1" type="ORF">IPJ48_11905</name>
</gene>
<dbReference type="AlphaFoldDB" id="A0A9D7FFB0"/>
<name>A0A9D7FFB0_9RHOO</name>
<organism evidence="1 2">
    <name type="scientific">Candidatus Propionivibrio dominans</name>
    <dbReference type="NCBI Taxonomy" id="2954373"/>
    <lineage>
        <taxon>Bacteria</taxon>
        <taxon>Pseudomonadati</taxon>
        <taxon>Pseudomonadota</taxon>
        <taxon>Betaproteobacteria</taxon>
        <taxon>Rhodocyclales</taxon>
        <taxon>Rhodocyclaceae</taxon>
        <taxon>Propionivibrio</taxon>
    </lineage>
</organism>
<sequence>MIKTNLVIGLLALAFFTHAQYQGWNLFEQSAAAQTSRLAGSASRTYHK</sequence>
<evidence type="ECO:0000313" key="2">
    <source>
        <dbReference type="Proteomes" id="UP000886602"/>
    </source>
</evidence>
<dbReference type="EMBL" id="JADJNC010000018">
    <property type="protein sequence ID" value="MBK7423741.1"/>
    <property type="molecule type" value="Genomic_DNA"/>
</dbReference>
<accession>A0A9D7FFB0</accession>
<proteinExistence type="predicted"/>
<dbReference type="Proteomes" id="UP000886602">
    <property type="component" value="Unassembled WGS sequence"/>
</dbReference>
<evidence type="ECO:0000313" key="1">
    <source>
        <dbReference type="EMBL" id="MBK7423741.1"/>
    </source>
</evidence>
<comment type="caution">
    <text evidence="1">The sequence shown here is derived from an EMBL/GenBank/DDBJ whole genome shotgun (WGS) entry which is preliminary data.</text>
</comment>
<reference evidence="1" key="1">
    <citation type="submission" date="2020-10" db="EMBL/GenBank/DDBJ databases">
        <title>Connecting structure to function with the recovery of over 1000 high-quality activated sludge metagenome-assembled genomes encoding full-length rRNA genes using long-read sequencing.</title>
        <authorList>
            <person name="Singleton C.M."/>
            <person name="Petriglieri F."/>
            <person name="Kristensen J.M."/>
            <person name="Kirkegaard R.H."/>
            <person name="Michaelsen T.Y."/>
            <person name="Andersen M.H."/>
            <person name="Karst S.M."/>
            <person name="Dueholm M.S."/>
            <person name="Nielsen P.H."/>
            <person name="Albertsen M."/>
        </authorList>
    </citation>
    <scope>NUCLEOTIDE SEQUENCE</scope>
    <source>
        <strain evidence="1">EsbW_18-Q3-R4-48_MAXAC.044</strain>
    </source>
</reference>
<protein>
    <submittedName>
        <fullName evidence="1">Uncharacterized protein</fullName>
    </submittedName>
</protein>